<proteinExistence type="predicted"/>
<accession>A0ABU2UH46</accession>
<protein>
    <submittedName>
        <fullName evidence="2">NAD(P)H-binding protein</fullName>
    </submittedName>
</protein>
<dbReference type="InterPro" id="IPR051604">
    <property type="entry name" value="Ergot_Alk_Oxidoreductase"/>
</dbReference>
<evidence type="ECO:0000259" key="1">
    <source>
        <dbReference type="Pfam" id="PF13460"/>
    </source>
</evidence>
<dbReference type="Proteomes" id="UP001180489">
    <property type="component" value="Unassembled WGS sequence"/>
</dbReference>
<evidence type="ECO:0000313" key="2">
    <source>
        <dbReference type="EMBL" id="MDT0472291.1"/>
    </source>
</evidence>
<dbReference type="Pfam" id="PF13460">
    <property type="entry name" value="NAD_binding_10"/>
    <property type="match status" value="1"/>
</dbReference>
<gene>
    <name evidence="2" type="ORF">RM863_09140</name>
</gene>
<dbReference type="PANTHER" id="PTHR43162">
    <property type="match status" value="1"/>
</dbReference>
<organism evidence="2 3">
    <name type="scientific">Streptomyces hintoniae</name>
    <dbReference type="NCBI Taxonomy" id="3075521"/>
    <lineage>
        <taxon>Bacteria</taxon>
        <taxon>Bacillati</taxon>
        <taxon>Actinomycetota</taxon>
        <taxon>Actinomycetes</taxon>
        <taxon>Kitasatosporales</taxon>
        <taxon>Streptomycetaceae</taxon>
        <taxon>Streptomyces</taxon>
    </lineage>
</organism>
<sequence>MPDVRGWIMFVVTGATGTVGREVVRLLLGAGREVAAVTRRPDPGLPDGAQVITGDPSDPAGLAAWPEGGEAVLLSPRAVGGATDRLLSLAADRGARRVVVLSSATVSHPAGHRRFADAFKSVEDAVRRSGLSWTFLRCADFAGNALAWAPQIRATGTVRGAYGGAATSPIHEHDIADAAVLALLDPRHAAHAPLLTGPHSLDQRDKVRLIGAATGRNLTFQETAPDQVRRAMLAQGLPEDVPDRLLGSLADHAHTPGPTTDTVARLLGRPARTFATWATENAAAFTPAAPA</sequence>
<evidence type="ECO:0000313" key="3">
    <source>
        <dbReference type="Proteomes" id="UP001180489"/>
    </source>
</evidence>
<dbReference type="Gene3D" id="3.40.50.720">
    <property type="entry name" value="NAD(P)-binding Rossmann-like Domain"/>
    <property type="match status" value="1"/>
</dbReference>
<dbReference type="EMBL" id="JAVRFF010000008">
    <property type="protein sequence ID" value="MDT0472291.1"/>
    <property type="molecule type" value="Genomic_DNA"/>
</dbReference>
<keyword evidence="3" id="KW-1185">Reference proteome</keyword>
<name>A0ABU2UH46_9ACTN</name>
<dbReference type="InterPro" id="IPR036291">
    <property type="entry name" value="NAD(P)-bd_dom_sf"/>
</dbReference>
<dbReference type="PANTHER" id="PTHR43162:SF1">
    <property type="entry name" value="PRESTALK A DIFFERENTIATION PROTEIN A"/>
    <property type="match status" value="1"/>
</dbReference>
<dbReference type="SUPFAM" id="SSF51735">
    <property type="entry name" value="NAD(P)-binding Rossmann-fold domains"/>
    <property type="match status" value="1"/>
</dbReference>
<dbReference type="InterPro" id="IPR016040">
    <property type="entry name" value="NAD(P)-bd_dom"/>
</dbReference>
<feature type="domain" description="NAD(P)-binding" evidence="1">
    <location>
        <begin position="14"/>
        <end position="186"/>
    </location>
</feature>
<dbReference type="RefSeq" id="WP_311634659.1">
    <property type="nucleotide sequence ID" value="NZ_JAVRFF010000008.1"/>
</dbReference>
<reference evidence="2" key="1">
    <citation type="submission" date="2024-05" db="EMBL/GenBank/DDBJ databases">
        <title>30 novel species of actinomycetes from the DSMZ collection.</title>
        <authorList>
            <person name="Nouioui I."/>
        </authorList>
    </citation>
    <scope>NUCLEOTIDE SEQUENCE</scope>
    <source>
        <strain evidence="2">DSM 41014</strain>
    </source>
</reference>
<comment type="caution">
    <text evidence="2">The sequence shown here is derived from an EMBL/GenBank/DDBJ whole genome shotgun (WGS) entry which is preliminary data.</text>
</comment>